<dbReference type="AlphaFoldDB" id="A0AAW0PP24"/>
<evidence type="ECO:0008006" key="5">
    <source>
        <dbReference type="Google" id="ProtNLM"/>
    </source>
</evidence>
<dbReference type="GO" id="GO:0005737">
    <property type="term" value="C:cytoplasm"/>
    <property type="evidence" value="ECO:0007669"/>
    <property type="project" value="UniProtKB-SubCell"/>
</dbReference>
<dbReference type="Gene3D" id="1.25.40.10">
    <property type="entry name" value="Tetratricopeptide repeat domain"/>
    <property type="match status" value="1"/>
</dbReference>
<dbReference type="PANTHER" id="PTHR45994">
    <property type="entry name" value="FI21225P1"/>
    <property type="match status" value="1"/>
</dbReference>
<dbReference type="Gene3D" id="1.25.10.10">
    <property type="entry name" value="Leucine-rich Repeat Variant"/>
    <property type="match status" value="1"/>
</dbReference>
<organism evidence="3 4">
    <name type="scientific">Mugilogobius chulae</name>
    <name type="common">yellowstripe goby</name>
    <dbReference type="NCBI Taxonomy" id="88201"/>
    <lineage>
        <taxon>Eukaryota</taxon>
        <taxon>Metazoa</taxon>
        <taxon>Chordata</taxon>
        <taxon>Craniata</taxon>
        <taxon>Vertebrata</taxon>
        <taxon>Euteleostomi</taxon>
        <taxon>Actinopterygii</taxon>
        <taxon>Neopterygii</taxon>
        <taxon>Teleostei</taxon>
        <taxon>Neoteleostei</taxon>
        <taxon>Acanthomorphata</taxon>
        <taxon>Gobiaria</taxon>
        <taxon>Gobiiformes</taxon>
        <taxon>Gobioidei</taxon>
        <taxon>Gobiidae</taxon>
        <taxon>Gobionellinae</taxon>
        <taxon>Mugilogobius</taxon>
    </lineage>
</organism>
<evidence type="ECO:0000256" key="2">
    <source>
        <dbReference type="ARBA" id="ARBA00022490"/>
    </source>
</evidence>
<comment type="caution">
    <text evidence="3">The sequence shown here is derived from an EMBL/GenBank/DDBJ whole genome shotgun (WGS) entry which is preliminary data.</text>
</comment>
<evidence type="ECO:0000256" key="1">
    <source>
        <dbReference type="ARBA" id="ARBA00004496"/>
    </source>
</evidence>
<evidence type="ECO:0000313" key="4">
    <source>
        <dbReference type="Proteomes" id="UP001460270"/>
    </source>
</evidence>
<reference evidence="4" key="1">
    <citation type="submission" date="2024-04" db="EMBL/GenBank/DDBJ databases">
        <title>Salinicola lusitanus LLJ914,a marine bacterium isolated from the Okinawa Trough.</title>
        <authorList>
            <person name="Li J."/>
        </authorList>
    </citation>
    <scope>NUCLEOTIDE SEQUENCE [LARGE SCALE GENOMIC DNA]</scope>
</reference>
<dbReference type="InterPro" id="IPR011990">
    <property type="entry name" value="TPR-like_helical_dom_sf"/>
</dbReference>
<dbReference type="PANTHER" id="PTHR45994:SF2">
    <property type="entry name" value="PROTEIN UNC-45 HOMOLOG B"/>
    <property type="match status" value="1"/>
</dbReference>
<dbReference type="Pfam" id="PF13181">
    <property type="entry name" value="TPR_8"/>
    <property type="match status" value="2"/>
</dbReference>
<proteinExistence type="predicted"/>
<sequence>MGDPVQLKDEGNKCFQAGDIDKAIECYTKAIKECKDKKMLAIIYRNRSACYLKKENYSGAVNDATKAIDVDAADIKALYRRCQALEKLGKLDMAFKDVQRCATIEPKNKTFLETLRRLGAEIQAKVTQTSFSTDSRVQNMFDILLDKEMETDKIEKAANNLIVLSREDAGAERIFQNNGVPLLLNMIETGKPEMILAAVRTLSGMCTGHKARAMAVVHMIGVEKLCSIMAVDNEEIALATCNLFQCVYDSLTGGDKREYGKRKLWS</sequence>
<comment type="subcellular location">
    <subcellularLocation>
        <location evidence="1">Cytoplasm</location>
    </subcellularLocation>
</comment>
<dbReference type="InterPro" id="IPR019734">
    <property type="entry name" value="TPR_rpt"/>
</dbReference>
<protein>
    <recommendedName>
        <fullName evidence="5">Protein unc-45 homolog B</fullName>
    </recommendedName>
</protein>
<keyword evidence="4" id="KW-1185">Reference proteome</keyword>
<dbReference type="InterPro" id="IPR011989">
    <property type="entry name" value="ARM-like"/>
</dbReference>
<dbReference type="SMART" id="SM00028">
    <property type="entry name" value="TPR"/>
    <property type="match status" value="3"/>
</dbReference>
<dbReference type="FunFam" id="1.25.40.10:FF:000025">
    <property type="entry name" value="Unc-45 myosin chaperone B"/>
    <property type="match status" value="1"/>
</dbReference>
<dbReference type="SUPFAM" id="SSF48371">
    <property type="entry name" value="ARM repeat"/>
    <property type="match status" value="1"/>
</dbReference>
<dbReference type="EMBL" id="JBBPFD010000003">
    <property type="protein sequence ID" value="KAK7933564.1"/>
    <property type="molecule type" value="Genomic_DNA"/>
</dbReference>
<dbReference type="Proteomes" id="UP001460270">
    <property type="component" value="Unassembled WGS sequence"/>
</dbReference>
<keyword evidence="2" id="KW-0963">Cytoplasm</keyword>
<gene>
    <name evidence="3" type="ORF">WMY93_004460</name>
</gene>
<accession>A0AAW0PP24</accession>
<dbReference type="GO" id="GO:0051879">
    <property type="term" value="F:Hsp90 protein binding"/>
    <property type="evidence" value="ECO:0007669"/>
    <property type="project" value="TreeGrafter"/>
</dbReference>
<dbReference type="InterPro" id="IPR016024">
    <property type="entry name" value="ARM-type_fold"/>
</dbReference>
<name>A0AAW0PP24_9GOBI</name>
<evidence type="ECO:0000313" key="3">
    <source>
        <dbReference type="EMBL" id="KAK7933564.1"/>
    </source>
</evidence>
<dbReference type="SUPFAM" id="SSF48452">
    <property type="entry name" value="TPR-like"/>
    <property type="match status" value="1"/>
</dbReference>